<evidence type="ECO:0000313" key="3">
    <source>
        <dbReference type="Proteomes" id="UP000784880"/>
    </source>
</evidence>
<dbReference type="InterPro" id="IPR003607">
    <property type="entry name" value="HD/PDEase_dom"/>
</dbReference>
<dbReference type="InterPro" id="IPR037522">
    <property type="entry name" value="HD_GYP_dom"/>
</dbReference>
<feature type="domain" description="HD-GYP" evidence="1">
    <location>
        <begin position="122"/>
        <end position="318"/>
    </location>
</feature>
<dbReference type="Proteomes" id="UP000784880">
    <property type="component" value="Unassembled WGS sequence"/>
</dbReference>
<gene>
    <name evidence="2" type="ORF">KS419_08635</name>
</gene>
<comment type="caution">
    <text evidence="2">The sequence shown here is derived from an EMBL/GenBank/DDBJ whole genome shotgun (WGS) entry which is preliminary data.</text>
</comment>
<dbReference type="Pfam" id="PF13487">
    <property type="entry name" value="HD_5"/>
    <property type="match status" value="1"/>
</dbReference>
<dbReference type="RefSeq" id="WP_217065871.1">
    <property type="nucleotide sequence ID" value="NZ_JAHQCS010000085.1"/>
</dbReference>
<name>A0ABS6JDS2_9BACI</name>
<dbReference type="PANTHER" id="PTHR43155:SF2">
    <property type="entry name" value="CYCLIC DI-GMP PHOSPHODIESTERASE PA4108"/>
    <property type="match status" value="1"/>
</dbReference>
<protein>
    <submittedName>
        <fullName evidence="2">HD-GYP domain-containing protein</fullName>
    </submittedName>
</protein>
<reference evidence="2 3" key="1">
    <citation type="submission" date="2021-06" db="EMBL/GenBank/DDBJ databases">
        <title>Bacillus sp. RD4P76, an endophyte from a halophyte.</title>
        <authorList>
            <person name="Sun J.-Q."/>
        </authorList>
    </citation>
    <scope>NUCLEOTIDE SEQUENCE [LARGE SCALE GENOMIC DNA]</scope>
    <source>
        <strain evidence="2 3">CGMCC 1.15917</strain>
    </source>
</reference>
<evidence type="ECO:0000259" key="1">
    <source>
        <dbReference type="PROSITE" id="PS51832"/>
    </source>
</evidence>
<evidence type="ECO:0000313" key="2">
    <source>
        <dbReference type="EMBL" id="MBU9711801.1"/>
    </source>
</evidence>
<dbReference type="PROSITE" id="PS51832">
    <property type="entry name" value="HD_GYP"/>
    <property type="match status" value="1"/>
</dbReference>
<dbReference type="EMBL" id="JAHQCS010000085">
    <property type="protein sequence ID" value="MBU9711801.1"/>
    <property type="molecule type" value="Genomic_DNA"/>
</dbReference>
<accession>A0ABS6JDS2</accession>
<dbReference type="CDD" id="cd00077">
    <property type="entry name" value="HDc"/>
    <property type="match status" value="1"/>
</dbReference>
<dbReference type="PANTHER" id="PTHR43155">
    <property type="entry name" value="CYCLIC DI-GMP PHOSPHODIESTERASE PA4108-RELATED"/>
    <property type="match status" value="1"/>
</dbReference>
<keyword evidence="3" id="KW-1185">Reference proteome</keyword>
<organism evidence="2 3">
    <name type="scientific">Evansella tamaricis</name>
    <dbReference type="NCBI Taxonomy" id="2069301"/>
    <lineage>
        <taxon>Bacteria</taxon>
        <taxon>Bacillati</taxon>
        <taxon>Bacillota</taxon>
        <taxon>Bacilli</taxon>
        <taxon>Bacillales</taxon>
        <taxon>Bacillaceae</taxon>
        <taxon>Evansella</taxon>
    </lineage>
</organism>
<proteinExistence type="predicted"/>
<sequence length="368" mass="42272">MNVKTEYLIPGCIVKSDIFKHSNFPLIRKNTILSEELIFMLHTFLIPSVAVESTLADGSVFKPNEIISENGKNNEVIDSKSCKSFFDQFLISVEEYKKLFTQWQGGSKVEAYSIRTLFLPLYEKNPTKTQLMQLHQFGLKSDYIYYHAVSLSVLSYMVGKKMNLSNGEVIQLGISALLSDCGMSKVPSNLFEKKGPLTIEEYEEVKKHPLLGYRMLENVPGFSKGAMLGILQHHEREDESGYPMQLKGNRIHLYAKIISICDIYHAMTYERYYRKKKSPYRVIESLQKDHFGKVDHVVLNAFLKMLLNLSIGTKVRLNNGLIGEIIFMEETEPTRPMLKVNNYSLLPLKSHPELYIEEIIEDVSEYIS</sequence>